<reference evidence="1" key="1">
    <citation type="journal article" date="2021" name="Proc. Natl. Acad. Sci. U.S.A.">
        <title>A Catalog of Tens of Thousands of Viruses from Human Metagenomes Reveals Hidden Associations with Chronic Diseases.</title>
        <authorList>
            <person name="Tisza M.J."/>
            <person name="Buck C.B."/>
        </authorList>
    </citation>
    <scope>NUCLEOTIDE SEQUENCE</scope>
    <source>
        <strain evidence="1">CtdNl2</strain>
    </source>
</reference>
<name>A0A8S5QGS2_9CAUD</name>
<proteinExistence type="predicted"/>
<organism evidence="1">
    <name type="scientific">Myoviridae sp. ctdNl2</name>
    <dbReference type="NCBI Taxonomy" id="2825140"/>
    <lineage>
        <taxon>Viruses</taxon>
        <taxon>Duplodnaviria</taxon>
        <taxon>Heunggongvirae</taxon>
        <taxon>Uroviricota</taxon>
        <taxon>Caudoviricetes</taxon>
    </lineage>
</organism>
<dbReference type="EMBL" id="BK015652">
    <property type="protein sequence ID" value="DAE18186.1"/>
    <property type="molecule type" value="Genomic_DNA"/>
</dbReference>
<evidence type="ECO:0000313" key="1">
    <source>
        <dbReference type="EMBL" id="DAE18186.1"/>
    </source>
</evidence>
<protein>
    <submittedName>
        <fullName evidence="1">Uncharacterized protein</fullName>
    </submittedName>
</protein>
<accession>A0A8S5QGS2</accession>
<sequence length="82" mass="9815">MCIHRDVEHRIRSYTDNQEVIQSHKEVLDNIEYIWGCYPELRLGQLLCYISSEVLGTADPFYLPDSRYELFKDTVVDRYKNL</sequence>